<proteinExistence type="predicted"/>
<evidence type="ECO:0000256" key="1">
    <source>
        <dbReference type="SAM" id="SignalP"/>
    </source>
</evidence>
<dbReference type="Proteomes" id="UP000523161">
    <property type="component" value="Unassembled WGS sequence"/>
</dbReference>
<reference evidence="2 3" key="1">
    <citation type="submission" date="2020-06" db="EMBL/GenBank/DDBJ databases">
        <title>Rheinheimera sp. nov., a marine bacterium isolated from coastal.</title>
        <authorList>
            <person name="Yu Q."/>
            <person name="Qi Y."/>
            <person name="Pu J."/>
        </authorList>
    </citation>
    <scope>NUCLEOTIDE SEQUENCE [LARGE SCALE GENOMIC DNA]</scope>
    <source>
        <strain evidence="2 3">YQF-2</strain>
    </source>
</reference>
<feature type="signal peptide" evidence="1">
    <location>
        <begin position="1"/>
        <end position="21"/>
    </location>
</feature>
<protein>
    <submittedName>
        <fullName evidence="2">DUF3530 family protein</fullName>
    </submittedName>
</protein>
<evidence type="ECO:0000313" key="2">
    <source>
        <dbReference type="EMBL" id="NRQ43411.1"/>
    </source>
</evidence>
<dbReference type="AlphaFoldDB" id="A0A7Y5EJI9"/>
<evidence type="ECO:0000313" key="3">
    <source>
        <dbReference type="Proteomes" id="UP000523161"/>
    </source>
</evidence>
<feature type="chain" id="PRO_5031048957" evidence="1">
    <location>
        <begin position="22"/>
        <end position="259"/>
    </location>
</feature>
<name>A0A7Y5EJI9_9GAMM</name>
<sequence length="259" mass="28878">MRHLLYLCLLCCLLLPFLSFAVSLSTEQAFVADLSRQINADELVELPLLQQQSFLALRREPMTSYTKGTAILLPDGSEHAASPKHIDTLRQQLNDYGWHTLALMPPPMPTDITADDALAAYQQQLIERMNAAQELAQKNPGVTIIIAQGSSAAVLNQLYASKQLTEPAAFIMLGAYLADTTLNRQIAKALATQQVPTLDISHQQDNSQVLSQLRLRRQLVNKHMKPVYRQRSLSGSGYNNDVQQWVVHEIYGWLTSVGL</sequence>
<keyword evidence="3" id="KW-1185">Reference proteome</keyword>
<comment type="caution">
    <text evidence="2">The sequence shown here is derived from an EMBL/GenBank/DDBJ whole genome shotgun (WGS) entry which is preliminary data.</text>
</comment>
<dbReference type="EMBL" id="JABSOD010000012">
    <property type="protein sequence ID" value="NRQ43411.1"/>
    <property type="molecule type" value="Genomic_DNA"/>
</dbReference>
<accession>A0A7Y5EJI9</accession>
<keyword evidence="1" id="KW-0732">Signal</keyword>
<gene>
    <name evidence="2" type="ORF">HRH59_12725</name>
</gene>
<organism evidence="2 3">
    <name type="scientific">Rheinheimera lutimaris</name>
    <dbReference type="NCBI Taxonomy" id="2740584"/>
    <lineage>
        <taxon>Bacteria</taxon>
        <taxon>Pseudomonadati</taxon>
        <taxon>Pseudomonadota</taxon>
        <taxon>Gammaproteobacteria</taxon>
        <taxon>Chromatiales</taxon>
        <taxon>Chromatiaceae</taxon>
        <taxon>Rheinheimera</taxon>
    </lineage>
</organism>
<dbReference type="InterPro" id="IPR022529">
    <property type="entry name" value="DUF3530"/>
</dbReference>
<dbReference type="Pfam" id="PF12048">
    <property type="entry name" value="DUF3530"/>
    <property type="match status" value="2"/>
</dbReference>
<dbReference type="RefSeq" id="WP_173501649.1">
    <property type="nucleotide sequence ID" value="NZ_JABSOD010000012.1"/>
</dbReference>